<name>A0A485M580_9ZZZZ</name>
<dbReference type="EMBL" id="CAADRM010000124">
    <property type="protein sequence ID" value="VFU16896.1"/>
    <property type="molecule type" value="Genomic_DNA"/>
</dbReference>
<accession>A0A485M580</accession>
<gene>
    <name evidence="1" type="ORF">SCFA_590005</name>
</gene>
<protein>
    <submittedName>
        <fullName evidence="1">Uncharacterized protein</fullName>
    </submittedName>
</protein>
<proteinExistence type="predicted"/>
<sequence>MLWRALLSVDRPINHIKKTGRFLQMNVMVKLRISLQGFRIK</sequence>
<organism evidence="1">
    <name type="scientific">anaerobic digester metagenome</name>
    <dbReference type="NCBI Taxonomy" id="1263854"/>
    <lineage>
        <taxon>unclassified sequences</taxon>
        <taxon>metagenomes</taxon>
        <taxon>ecological metagenomes</taxon>
    </lineage>
</organism>
<dbReference type="AlphaFoldDB" id="A0A485M580"/>
<evidence type="ECO:0000313" key="1">
    <source>
        <dbReference type="EMBL" id="VFU16896.1"/>
    </source>
</evidence>
<reference evidence="1" key="1">
    <citation type="submission" date="2019-03" db="EMBL/GenBank/DDBJ databases">
        <authorList>
            <person name="Hao L."/>
        </authorList>
    </citation>
    <scope>NUCLEOTIDE SEQUENCE</scope>
</reference>